<reference evidence="3 4" key="1">
    <citation type="journal article" date="2014" name="Genome Announc.">
        <title>Draft Genome Sequences of Marine Flavobacterium Nonlabens Strains NR17, NR24, NR27, NR32, NR33, and Ara13.</title>
        <authorList>
            <person name="Nakanishi M."/>
            <person name="Meirelles P."/>
            <person name="Suzuki R."/>
            <person name="Takatani N."/>
            <person name="Mino S."/>
            <person name="Suda W."/>
            <person name="Oshima K."/>
            <person name="Hattori M."/>
            <person name="Ohkuma M."/>
            <person name="Hosokawa M."/>
            <person name="Miyashita K."/>
            <person name="Thompson F.L."/>
            <person name="Niwa A."/>
            <person name="Sawabe T."/>
            <person name="Sawabe T."/>
        </authorList>
    </citation>
    <scope>NUCLEOTIDE SEQUENCE [LARGE SCALE GENOMIC DNA]</scope>
    <source>
        <strain evidence="4">JCM19275</strain>
    </source>
</reference>
<evidence type="ECO:0000313" key="3">
    <source>
        <dbReference type="EMBL" id="GAL73467.1"/>
    </source>
</evidence>
<feature type="compositionally biased region" description="Basic and acidic residues" evidence="1">
    <location>
        <begin position="264"/>
        <end position="275"/>
    </location>
</feature>
<keyword evidence="2" id="KW-0732">Signal</keyword>
<dbReference type="Pfam" id="PF09697">
    <property type="entry name" value="Porph_ging"/>
    <property type="match status" value="1"/>
</dbReference>
<evidence type="ECO:0008006" key="5">
    <source>
        <dbReference type="Google" id="ProtNLM"/>
    </source>
</evidence>
<dbReference type="EMBL" id="BBNT01000001">
    <property type="protein sequence ID" value="GAL73467.1"/>
    <property type="molecule type" value="Genomic_DNA"/>
</dbReference>
<dbReference type="NCBIfam" id="TIGR01200">
    <property type="entry name" value="GLPGLI"/>
    <property type="match status" value="1"/>
</dbReference>
<comment type="caution">
    <text evidence="3">The sequence shown here is derived from an EMBL/GenBank/DDBJ whole genome shotgun (WGS) entry which is preliminary data.</text>
</comment>
<evidence type="ECO:0000256" key="1">
    <source>
        <dbReference type="SAM" id="MobiDB-lite"/>
    </source>
</evidence>
<proteinExistence type="predicted"/>
<organism evidence="3 4">
    <name type="scientific">Nonlabens ulvanivorans</name>
    <name type="common">Persicivirga ulvanivorans</name>
    <dbReference type="NCBI Taxonomy" id="906888"/>
    <lineage>
        <taxon>Bacteria</taxon>
        <taxon>Pseudomonadati</taxon>
        <taxon>Bacteroidota</taxon>
        <taxon>Flavobacteriia</taxon>
        <taxon>Flavobacteriales</taxon>
        <taxon>Flavobacteriaceae</taxon>
        <taxon>Nonlabens</taxon>
    </lineage>
</organism>
<sequence>MKTIQITLISFFILAFAKAYTAQAQQEFKAKATYIAFTKFDLPEDSTMTKKAESDPIVKAMMEQLKKGSKQEYTLEFTRTESSYDKVKQLATPSKPTNGISISFSASGGVGSTIYKNIEENSYIKQGNIMGGKDFVIIDELPTYEWKLLSETKKIGQYTCFKAIYVPIEEEVEEEIEDDTDDEVNTSITSMVVEADPTITAWYTPDIPVSNGPGEYHGLPGLIVEVQQQETTILLKEIVLNPDEKLDLKKPRSGKKINQEDFDSLQKKKSDEMMKNRGSGNGSFRVISIGG</sequence>
<feature type="region of interest" description="Disordered" evidence="1">
    <location>
        <begin position="250"/>
        <end position="291"/>
    </location>
</feature>
<accession>A0A090X154</accession>
<dbReference type="AlphaFoldDB" id="A0A090X154"/>
<feature type="signal peptide" evidence="2">
    <location>
        <begin position="1"/>
        <end position="24"/>
    </location>
</feature>
<dbReference type="Proteomes" id="UP000029647">
    <property type="component" value="Unassembled WGS sequence"/>
</dbReference>
<feature type="chain" id="PRO_5001868066" description="GLPGLI family protein" evidence="2">
    <location>
        <begin position="25"/>
        <end position="291"/>
    </location>
</feature>
<dbReference type="InterPro" id="IPR005901">
    <property type="entry name" value="GLPGLI"/>
</dbReference>
<evidence type="ECO:0000313" key="4">
    <source>
        <dbReference type="Proteomes" id="UP000029647"/>
    </source>
</evidence>
<evidence type="ECO:0000256" key="2">
    <source>
        <dbReference type="SAM" id="SignalP"/>
    </source>
</evidence>
<protein>
    <recommendedName>
        <fullName evidence="5">GLPGLI family protein</fullName>
    </recommendedName>
</protein>
<name>A0A090X154_NONUL</name>
<gene>
    <name evidence="3" type="ORF">JCM19275_2314</name>
</gene>